<dbReference type="InterPro" id="IPR029044">
    <property type="entry name" value="Nucleotide-diphossugar_trans"/>
</dbReference>
<dbReference type="SUPFAM" id="SSF53448">
    <property type="entry name" value="Nucleotide-diphospho-sugar transferases"/>
    <property type="match status" value="1"/>
</dbReference>
<feature type="domain" description="Nucleotidyl transferase" evidence="1">
    <location>
        <begin position="2"/>
        <end position="234"/>
    </location>
</feature>
<evidence type="ECO:0000259" key="1">
    <source>
        <dbReference type="Pfam" id="PF00483"/>
    </source>
</evidence>
<dbReference type="InterPro" id="IPR005908">
    <property type="entry name" value="G1P_thy_trans_l"/>
</dbReference>
<dbReference type="EMBL" id="KC863955">
    <property type="protein sequence ID" value="AGO97208.1"/>
    <property type="molecule type" value="Genomic_DNA"/>
</dbReference>
<dbReference type="CDD" id="cd04189">
    <property type="entry name" value="G1P_TT_long"/>
    <property type="match status" value="1"/>
</dbReference>
<dbReference type="GO" id="GO:0016740">
    <property type="term" value="F:transferase activity"/>
    <property type="evidence" value="ECO:0007669"/>
    <property type="project" value="UniProtKB-KW"/>
</dbReference>
<proteinExistence type="predicted"/>
<dbReference type="Gene3D" id="3.90.550.10">
    <property type="entry name" value="Spore Coat Polysaccharide Biosynthesis Protein SpsA, Chain A"/>
    <property type="match status" value="1"/>
</dbReference>
<accession>S4WI56</accession>
<dbReference type="PANTHER" id="PTHR42883:SF2">
    <property type="entry name" value="THYMIDYLYLTRANSFERASE"/>
    <property type="match status" value="1"/>
</dbReference>
<evidence type="ECO:0000313" key="2">
    <source>
        <dbReference type="EMBL" id="AGO97208.1"/>
    </source>
</evidence>
<reference evidence="2" key="1">
    <citation type="journal article" date="2013" name="J. Am. Chem. Soc.">
        <title>Structures and comparative characterization of biosynthetic gene clusters for cyanosporasides, enediyne-derived natural products from marine actinomycetes.</title>
        <authorList>
            <person name="Lane A.L."/>
            <person name="Nam S.J."/>
            <person name="Fukuda T."/>
            <person name="Yamanaka K."/>
            <person name="Kauffman C.A."/>
            <person name="Jensen P.R."/>
            <person name="Fenical W."/>
            <person name="Moore B.S."/>
        </authorList>
    </citation>
    <scope>NUCLEOTIDE SEQUENCE</scope>
    <source>
        <strain evidence="2">CNS143</strain>
    </source>
</reference>
<dbReference type="PANTHER" id="PTHR42883">
    <property type="entry name" value="GLUCOSE-1-PHOSPHATE THYMIDYLTRANSFERASE"/>
    <property type="match status" value="1"/>
</dbReference>
<dbReference type="Gene3D" id="2.160.10.10">
    <property type="entry name" value="Hexapeptide repeat proteins"/>
    <property type="match status" value="1"/>
</dbReference>
<dbReference type="Pfam" id="PF00483">
    <property type="entry name" value="NTP_transferase"/>
    <property type="match status" value="1"/>
</dbReference>
<protein>
    <submittedName>
        <fullName evidence="2">Glucose-1-phosphate thymidylyltransferase</fullName>
    </submittedName>
</protein>
<name>S4WI56_SALPI</name>
<dbReference type="NCBIfam" id="TIGR01208">
    <property type="entry name" value="rmlA_long"/>
    <property type="match status" value="1"/>
</dbReference>
<dbReference type="AlphaFoldDB" id="S4WI56"/>
<organism evidence="2">
    <name type="scientific">Salinispora pacifica</name>
    <dbReference type="NCBI Taxonomy" id="351187"/>
    <lineage>
        <taxon>Bacteria</taxon>
        <taxon>Bacillati</taxon>
        <taxon>Actinomycetota</taxon>
        <taxon>Actinomycetes</taxon>
        <taxon>Micromonosporales</taxon>
        <taxon>Micromonosporaceae</taxon>
        <taxon>Salinispora</taxon>
    </lineage>
</organism>
<sequence length="354" mass="37863">MKALVLAGGSGTRLRPFSYSIPKQLIPVANRPVLEHVLANIATLGVTEVGIIVGDWGERIREAVGDGSRHGLRITYLRQAFPGGLAHAVQVARPFLGGDDFVMQLGDNLLADSIAELAAGFRRNRPDAEVVVHKVADPRQFGVVELDPSGAPRRLVEKPAQPRSDLALVGIYFFTAAVHAAVDAIQPSARGELEITDAVQWLVDHDARVRVSEYDGYWKDVGRVDDVLDCNRYLLAAVRPEVAGQVDAASLVDRNVVVEPGARIVRSRIEGPTVIGADSLIVDSQLGPYSAIGSRCELRRVELGDSIVLDGAQLTAVRNLRRSMVGRGATVTGGRSGPGSRVLIGDDARVEVAA</sequence>
<keyword evidence="2" id="KW-0808">Transferase</keyword>
<dbReference type="InterPro" id="IPR005835">
    <property type="entry name" value="NTP_transferase_dom"/>
</dbReference>